<dbReference type="Proteomes" id="UP000007115">
    <property type="component" value="Unassembled WGS sequence"/>
</dbReference>
<dbReference type="AlphaFoldDB" id="G9MRZ9"/>
<dbReference type="HOGENOM" id="CLU_1816067_0_0_1"/>
<evidence type="ECO:0000256" key="1">
    <source>
        <dbReference type="SAM" id="MobiDB-lite"/>
    </source>
</evidence>
<accession>G9MRZ9</accession>
<reference evidence="2 3" key="1">
    <citation type="journal article" date="2011" name="Genome Biol.">
        <title>Comparative genome sequence analysis underscores mycoparasitism as the ancestral life style of Trichoderma.</title>
        <authorList>
            <person name="Kubicek C.P."/>
            <person name="Herrera-Estrella A."/>
            <person name="Seidl-Seiboth V."/>
            <person name="Martinez D.A."/>
            <person name="Druzhinina I.S."/>
            <person name="Thon M."/>
            <person name="Zeilinger S."/>
            <person name="Casas-Flores S."/>
            <person name="Horwitz B.A."/>
            <person name="Mukherjee P.K."/>
            <person name="Mukherjee M."/>
            <person name="Kredics L."/>
            <person name="Alcaraz L.D."/>
            <person name="Aerts A."/>
            <person name="Antal Z."/>
            <person name="Atanasova L."/>
            <person name="Cervantes-Badillo M.G."/>
            <person name="Challacombe J."/>
            <person name="Chertkov O."/>
            <person name="McCluskey K."/>
            <person name="Coulpier F."/>
            <person name="Deshpande N."/>
            <person name="von Doehren H."/>
            <person name="Ebbole D.J."/>
            <person name="Esquivel-Naranjo E.U."/>
            <person name="Fekete E."/>
            <person name="Flipphi M."/>
            <person name="Glaser F."/>
            <person name="Gomez-Rodriguez E.Y."/>
            <person name="Gruber S."/>
            <person name="Han C."/>
            <person name="Henrissat B."/>
            <person name="Hermosa R."/>
            <person name="Hernandez-Onate M."/>
            <person name="Karaffa L."/>
            <person name="Kosti I."/>
            <person name="Le Crom S."/>
            <person name="Lindquist E."/>
            <person name="Lucas S."/>
            <person name="Luebeck M."/>
            <person name="Luebeck P.S."/>
            <person name="Margeot A."/>
            <person name="Metz B."/>
            <person name="Misra M."/>
            <person name="Nevalainen H."/>
            <person name="Omann M."/>
            <person name="Packer N."/>
            <person name="Perrone G."/>
            <person name="Uresti-Rivera E.E."/>
            <person name="Salamov A."/>
            <person name="Schmoll M."/>
            <person name="Seiboth B."/>
            <person name="Shapiro H."/>
            <person name="Sukno S."/>
            <person name="Tamayo-Ramos J.A."/>
            <person name="Tisch D."/>
            <person name="Wiest A."/>
            <person name="Wilkinson H.H."/>
            <person name="Zhang M."/>
            <person name="Coutinho P.M."/>
            <person name="Kenerley C.M."/>
            <person name="Monte E."/>
            <person name="Baker S.E."/>
            <person name="Grigoriev I.V."/>
        </authorList>
    </citation>
    <scope>NUCLEOTIDE SEQUENCE [LARGE SCALE GENOMIC DNA]</scope>
    <source>
        <strain evidence="3">Gv29-8 / FGSC 10586</strain>
    </source>
</reference>
<feature type="compositionally biased region" description="Basic residues" evidence="1">
    <location>
        <begin position="118"/>
        <end position="127"/>
    </location>
</feature>
<dbReference type="EMBL" id="ABDF02000006">
    <property type="protein sequence ID" value="EHK22867.1"/>
    <property type="molecule type" value="Genomic_DNA"/>
</dbReference>
<dbReference type="VEuPathDB" id="FungiDB:TRIVIDRAFT_222125"/>
<proteinExistence type="predicted"/>
<feature type="region of interest" description="Disordered" evidence="1">
    <location>
        <begin position="76"/>
        <end position="127"/>
    </location>
</feature>
<dbReference type="RefSeq" id="XP_013957076.1">
    <property type="nucleotide sequence ID" value="XM_014101601.1"/>
</dbReference>
<sequence>MAEAYRRGQRQSRGHRSALAGEIVHEQINKLKKEHGATLAEIQAEVSARFVKFGGAAVVTISEVWGVLRLWTRRAPDESVQTTAHERLTGRGATRVPSLSASQRSQRRRGELAASARRDHKSPPSRKVRFMDAENRNITMTA</sequence>
<organism evidence="2 3">
    <name type="scientific">Hypocrea virens (strain Gv29-8 / FGSC 10586)</name>
    <name type="common">Gliocladium virens</name>
    <name type="synonym">Trichoderma virens</name>
    <dbReference type="NCBI Taxonomy" id="413071"/>
    <lineage>
        <taxon>Eukaryota</taxon>
        <taxon>Fungi</taxon>
        <taxon>Dikarya</taxon>
        <taxon>Ascomycota</taxon>
        <taxon>Pezizomycotina</taxon>
        <taxon>Sordariomycetes</taxon>
        <taxon>Hypocreomycetidae</taxon>
        <taxon>Hypocreales</taxon>
        <taxon>Hypocreaceae</taxon>
        <taxon>Trichoderma</taxon>
    </lineage>
</organism>
<dbReference type="GeneID" id="25791618"/>
<evidence type="ECO:0000313" key="3">
    <source>
        <dbReference type="Proteomes" id="UP000007115"/>
    </source>
</evidence>
<dbReference type="InParanoid" id="G9MRZ9"/>
<gene>
    <name evidence="2" type="ORF">TRIVIDRAFT_222125</name>
</gene>
<comment type="caution">
    <text evidence="2">The sequence shown here is derived from an EMBL/GenBank/DDBJ whole genome shotgun (WGS) entry which is preliminary data.</text>
</comment>
<name>G9MRZ9_HYPVG</name>
<evidence type="ECO:0000313" key="2">
    <source>
        <dbReference type="EMBL" id="EHK22867.1"/>
    </source>
</evidence>
<protein>
    <submittedName>
        <fullName evidence="2">Uncharacterized protein</fullName>
    </submittedName>
</protein>
<keyword evidence="3" id="KW-1185">Reference proteome</keyword>